<dbReference type="EnsemblBacteria" id="BAG05629">
    <property type="protein sequence ID" value="BAG05629"/>
    <property type="gene ID" value="MAE_58070"/>
</dbReference>
<gene>
    <name evidence="1" type="ordered locus">MAE_58070</name>
</gene>
<organism evidence="1 2">
    <name type="scientific">Microcystis aeruginosa (strain NIES-843 / IAM M-2473)</name>
    <dbReference type="NCBI Taxonomy" id="449447"/>
    <lineage>
        <taxon>Bacteria</taxon>
        <taxon>Bacillati</taxon>
        <taxon>Cyanobacteriota</taxon>
        <taxon>Cyanophyceae</taxon>
        <taxon>Oscillatoriophycideae</taxon>
        <taxon>Chroococcales</taxon>
        <taxon>Microcystaceae</taxon>
        <taxon>Microcystis</taxon>
    </lineage>
</organism>
<protein>
    <submittedName>
        <fullName evidence="1">Uncharacterized protein</fullName>
    </submittedName>
</protein>
<evidence type="ECO:0000313" key="2">
    <source>
        <dbReference type="Proteomes" id="UP000001510"/>
    </source>
</evidence>
<name>B0JIS1_MICAN</name>
<dbReference type="EMBL" id="AP009552">
    <property type="protein sequence ID" value="BAG05629.1"/>
    <property type="molecule type" value="Genomic_DNA"/>
</dbReference>
<dbReference type="KEGG" id="mar:MAE_58070"/>
<sequence length="76" mass="8659">MQSWHSYLNSVTPILLARNETQPDSSFCQGLLRCAYPVVIDSCLWQYVGNRDLQAAKICLIMARRKNILTGEKKSN</sequence>
<dbReference type="Proteomes" id="UP000001510">
    <property type="component" value="Chromosome"/>
</dbReference>
<proteinExistence type="predicted"/>
<dbReference type="PaxDb" id="449447-MAE_58070"/>
<accession>B0JIS1</accession>
<reference evidence="1 2" key="1">
    <citation type="journal article" date="2007" name="DNA Res.">
        <title>Complete genomic structure of the bloom-forming toxic cyanobacterium Microcystis aeruginosa NIES-843.</title>
        <authorList>
            <person name="Kaneko T."/>
            <person name="Nakajima N."/>
            <person name="Okamoto S."/>
            <person name="Suzuki I."/>
            <person name="Tanabe Y."/>
            <person name="Tamaoki M."/>
            <person name="Nakamura Y."/>
            <person name="Kasai F."/>
            <person name="Watanabe A."/>
            <person name="Kawashima K."/>
            <person name="Kishida Y."/>
            <person name="Ono A."/>
            <person name="Shimizu Y."/>
            <person name="Takahashi C."/>
            <person name="Minami C."/>
            <person name="Fujishiro T."/>
            <person name="Kohara M."/>
            <person name="Katoh M."/>
            <person name="Nakazaki N."/>
            <person name="Nakayama S."/>
            <person name="Yamada M."/>
            <person name="Tabata S."/>
            <person name="Watanabe M.M."/>
        </authorList>
    </citation>
    <scope>NUCLEOTIDE SEQUENCE [LARGE SCALE GENOMIC DNA]</scope>
    <source>
        <strain evidence="2">NIES-843 / IAM M-247</strain>
    </source>
</reference>
<dbReference type="HOGENOM" id="CLU_2650416_0_0_3"/>
<dbReference type="AlphaFoldDB" id="B0JIS1"/>
<evidence type="ECO:0000313" key="1">
    <source>
        <dbReference type="EMBL" id="BAG05629.1"/>
    </source>
</evidence>
<dbReference type="STRING" id="449447.MAE_58070"/>
<keyword evidence="2" id="KW-1185">Reference proteome</keyword>